<proteinExistence type="predicted"/>
<dbReference type="CDD" id="cd00090">
    <property type="entry name" value="HTH_ARSR"/>
    <property type="match status" value="1"/>
</dbReference>
<dbReference type="InterPro" id="IPR000835">
    <property type="entry name" value="HTH_MarR-typ"/>
</dbReference>
<sequence length="162" mass="17903">MSTEPSGRNDLLAALEQAGRQYSESSVLFHHAIADSLGLNVTDLKCLDIIREKDGMTPGQLAKLTGLTTGAVTGVIDRLEGAGYAQRKRDSIDRRKISIHARPEQISSKLAPIFTSFQQAMANEFNTAYSNREMALILDFVKRSSHVLQAETNKIQQQKQQS</sequence>
<protein>
    <submittedName>
        <fullName evidence="2">Transcriptional regulator</fullName>
    </submittedName>
</protein>
<dbReference type="Gene3D" id="1.10.10.10">
    <property type="entry name" value="Winged helix-like DNA-binding domain superfamily/Winged helix DNA-binding domain"/>
    <property type="match status" value="1"/>
</dbReference>
<dbReference type="RefSeq" id="WP_201361517.1">
    <property type="nucleotide sequence ID" value="NZ_BNJJ01000004.1"/>
</dbReference>
<dbReference type="InterPro" id="IPR036388">
    <property type="entry name" value="WH-like_DNA-bd_sf"/>
</dbReference>
<dbReference type="SMART" id="SM00347">
    <property type="entry name" value="HTH_MARR"/>
    <property type="match status" value="1"/>
</dbReference>
<reference evidence="2 3" key="1">
    <citation type="journal article" date="2021" name="Int. J. Syst. Evol. Microbiol.">
        <title>Reticulibacter mediterranei gen. nov., sp. nov., within the new family Reticulibacteraceae fam. nov., and Ktedonospora formicarum gen. nov., sp. nov., Ktedonobacter robiniae sp. nov., Dictyobacter formicarum sp. nov. and Dictyobacter arantiisoli sp. nov., belonging to the class Ktedonobacteria.</title>
        <authorList>
            <person name="Yabe S."/>
            <person name="Zheng Y."/>
            <person name="Wang C.M."/>
            <person name="Sakai Y."/>
            <person name="Abe K."/>
            <person name="Yokota A."/>
            <person name="Donadio S."/>
            <person name="Cavaletti L."/>
            <person name="Monciardini P."/>
        </authorList>
    </citation>
    <scope>NUCLEOTIDE SEQUENCE [LARGE SCALE GENOMIC DNA]</scope>
    <source>
        <strain evidence="2 3">SOSP1-9</strain>
    </source>
</reference>
<organism evidence="2 3">
    <name type="scientific">Dictyobacter formicarum</name>
    <dbReference type="NCBI Taxonomy" id="2778368"/>
    <lineage>
        <taxon>Bacteria</taxon>
        <taxon>Bacillati</taxon>
        <taxon>Chloroflexota</taxon>
        <taxon>Ktedonobacteria</taxon>
        <taxon>Ktedonobacterales</taxon>
        <taxon>Dictyobacteraceae</taxon>
        <taxon>Dictyobacter</taxon>
    </lineage>
</organism>
<dbReference type="PROSITE" id="PS50995">
    <property type="entry name" value="HTH_MARR_2"/>
    <property type="match status" value="1"/>
</dbReference>
<dbReference type="InterPro" id="IPR036390">
    <property type="entry name" value="WH_DNA-bd_sf"/>
</dbReference>
<dbReference type="InterPro" id="IPR011991">
    <property type="entry name" value="ArsR-like_HTH"/>
</dbReference>
<name>A0ABQ3VDK9_9CHLR</name>
<dbReference type="InterPro" id="IPR039422">
    <property type="entry name" value="MarR/SlyA-like"/>
</dbReference>
<dbReference type="SUPFAM" id="SSF46785">
    <property type="entry name" value="Winged helix' DNA-binding domain"/>
    <property type="match status" value="1"/>
</dbReference>
<evidence type="ECO:0000313" key="3">
    <source>
        <dbReference type="Proteomes" id="UP000635565"/>
    </source>
</evidence>
<accession>A0ABQ3VDK9</accession>
<dbReference type="Proteomes" id="UP000635565">
    <property type="component" value="Unassembled WGS sequence"/>
</dbReference>
<evidence type="ECO:0000313" key="2">
    <source>
        <dbReference type="EMBL" id="GHO83880.1"/>
    </source>
</evidence>
<dbReference type="EMBL" id="BNJJ01000004">
    <property type="protein sequence ID" value="GHO83880.1"/>
    <property type="molecule type" value="Genomic_DNA"/>
</dbReference>
<gene>
    <name evidence="2" type="ORF">KSZ_18860</name>
</gene>
<dbReference type="PANTHER" id="PTHR33164:SF106">
    <property type="entry name" value="TRANSCRIPTIONAL REGULATORY PROTEIN"/>
    <property type="match status" value="1"/>
</dbReference>
<comment type="caution">
    <text evidence="2">The sequence shown here is derived from an EMBL/GenBank/DDBJ whole genome shotgun (WGS) entry which is preliminary data.</text>
</comment>
<keyword evidence="3" id="KW-1185">Reference proteome</keyword>
<evidence type="ECO:0000259" key="1">
    <source>
        <dbReference type="PROSITE" id="PS50995"/>
    </source>
</evidence>
<dbReference type="Pfam" id="PF01047">
    <property type="entry name" value="MarR"/>
    <property type="match status" value="1"/>
</dbReference>
<feature type="domain" description="HTH marR-type" evidence="1">
    <location>
        <begin position="8"/>
        <end position="146"/>
    </location>
</feature>
<dbReference type="PANTHER" id="PTHR33164">
    <property type="entry name" value="TRANSCRIPTIONAL REGULATOR, MARR FAMILY"/>
    <property type="match status" value="1"/>
</dbReference>